<feature type="transmembrane region" description="Helical" evidence="7">
    <location>
        <begin position="72"/>
        <end position="88"/>
    </location>
</feature>
<dbReference type="PIRSF" id="PIRSF019239">
    <property type="entry name" value="MrpE"/>
    <property type="match status" value="1"/>
</dbReference>
<comment type="similarity">
    <text evidence="2">Belongs to the CPA3 antiporters (TC 2.A.63) subunit E family.</text>
</comment>
<evidence type="ECO:0000256" key="2">
    <source>
        <dbReference type="ARBA" id="ARBA00006228"/>
    </source>
</evidence>
<evidence type="ECO:0000256" key="4">
    <source>
        <dbReference type="ARBA" id="ARBA00022692"/>
    </source>
</evidence>
<reference evidence="8 9" key="1">
    <citation type="journal article" date="2018" name="ISME J.">
        <title>Endosymbiont genomes yield clues of tubeworm success.</title>
        <authorList>
            <person name="Li Y."/>
            <person name="Liles M.R."/>
            <person name="Halanych K.M."/>
        </authorList>
    </citation>
    <scope>NUCLEOTIDE SEQUENCE [LARGE SCALE GENOMIC DNA]</scope>
    <source>
        <strain evidence="8">A1462</strain>
    </source>
</reference>
<keyword evidence="5 7" id="KW-1133">Transmembrane helix</keyword>
<dbReference type="EMBL" id="QFXE01000008">
    <property type="protein sequence ID" value="RDH86809.1"/>
    <property type="molecule type" value="Genomic_DNA"/>
</dbReference>
<dbReference type="Proteomes" id="UP000254771">
    <property type="component" value="Unassembled WGS sequence"/>
</dbReference>
<comment type="caution">
    <text evidence="8">The sequence shown here is derived from an EMBL/GenBank/DDBJ whole genome shotgun (WGS) entry which is preliminary data.</text>
</comment>
<sequence length="174" mass="19211">MDNISREPPLTLPHYLFIFATVYLLWLLLVGELSRQELILGGLVSLVVTLVSAPHLLIFGGVKLRIDAPLHLLRYLGYFFVALIRANLDMARRILSPSLPINPCMVEVETGLCSTLGRLMLANSITLTPGTLSVDVQENRILVHWVDASPGVDLEAATREIAAGFERHLGGFLR</sequence>
<organism evidence="8 9">
    <name type="scientific">endosymbiont of Escarpia spicata</name>
    <dbReference type="NCBI Taxonomy" id="2200908"/>
    <lineage>
        <taxon>Bacteria</taxon>
        <taxon>Pseudomonadati</taxon>
        <taxon>Pseudomonadota</taxon>
        <taxon>Gammaproteobacteria</taxon>
        <taxon>sulfur-oxidizing symbionts</taxon>
    </lineage>
</organism>
<evidence type="ECO:0000313" key="9">
    <source>
        <dbReference type="Proteomes" id="UP000254771"/>
    </source>
</evidence>
<dbReference type="GO" id="GO:0005886">
    <property type="term" value="C:plasma membrane"/>
    <property type="evidence" value="ECO:0007669"/>
    <property type="project" value="UniProtKB-SubCell"/>
</dbReference>
<dbReference type="GO" id="GO:0008324">
    <property type="term" value="F:monoatomic cation transmembrane transporter activity"/>
    <property type="evidence" value="ECO:0007669"/>
    <property type="project" value="InterPro"/>
</dbReference>
<keyword evidence="9" id="KW-1185">Reference proteome</keyword>
<accession>A0A370DR06</accession>
<keyword evidence="3" id="KW-1003">Cell membrane</keyword>
<feature type="transmembrane region" description="Helical" evidence="7">
    <location>
        <begin position="12"/>
        <end position="31"/>
    </location>
</feature>
<evidence type="ECO:0000256" key="5">
    <source>
        <dbReference type="ARBA" id="ARBA00022989"/>
    </source>
</evidence>
<feature type="transmembrane region" description="Helical" evidence="7">
    <location>
        <begin position="38"/>
        <end position="60"/>
    </location>
</feature>
<dbReference type="Pfam" id="PF01899">
    <property type="entry name" value="MNHE"/>
    <property type="match status" value="1"/>
</dbReference>
<dbReference type="AlphaFoldDB" id="A0A370DR06"/>
<comment type="subcellular location">
    <subcellularLocation>
        <location evidence="1">Cell membrane</location>
        <topology evidence="1">Multi-pass membrane protein</topology>
    </subcellularLocation>
</comment>
<protein>
    <submittedName>
        <fullName evidence="8">Cation transporter</fullName>
    </submittedName>
</protein>
<dbReference type="PANTHER" id="PTHR34584">
    <property type="entry name" value="NA(+)/H(+) ANTIPORTER SUBUNIT E1"/>
    <property type="match status" value="1"/>
</dbReference>
<evidence type="ECO:0000256" key="3">
    <source>
        <dbReference type="ARBA" id="ARBA00022475"/>
    </source>
</evidence>
<keyword evidence="6 7" id="KW-0472">Membrane</keyword>
<name>A0A370DR06_9GAMM</name>
<evidence type="ECO:0000313" key="8">
    <source>
        <dbReference type="EMBL" id="RDH86809.1"/>
    </source>
</evidence>
<proteinExistence type="inferred from homology"/>
<dbReference type="InterPro" id="IPR002758">
    <property type="entry name" value="Cation_antiport_E"/>
</dbReference>
<evidence type="ECO:0000256" key="1">
    <source>
        <dbReference type="ARBA" id="ARBA00004651"/>
    </source>
</evidence>
<evidence type="ECO:0000256" key="6">
    <source>
        <dbReference type="ARBA" id="ARBA00023136"/>
    </source>
</evidence>
<dbReference type="PANTHER" id="PTHR34584:SF1">
    <property type="entry name" value="NA(+)_H(+) ANTIPORTER SUBUNIT E1"/>
    <property type="match status" value="1"/>
</dbReference>
<gene>
    <name evidence="8" type="ORF">DIZ78_07930</name>
</gene>
<keyword evidence="4 7" id="KW-0812">Transmembrane</keyword>
<evidence type="ECO:0000256" key="7">
    <source>
        <dbReference type="SAM" id="Phobius"/>
    </source>
</evidence>